<organism evidence="1 2">
    <name type="scientific">Sphingobium tyrosinilyticum</name>
    <dbReference type="NCBI Taxonomy" id="2715436"/>
    <lineage>
        <taxon>Bacteria</taxon>
        <taxon>Pseudomonadati</taxon>
        <taxon>Pseudomonadota</taxon>
        <taxon>Alphaproteobacteria</taxon>
        <taxon>Sphingomonadales</taxon>
        <taxon>Sphingomonadaceae</taxon>
        <taxon>Sphingobium</taxon>
    </lineage>
</organism>
<gene>
    <name evidence="1" type="ORF">ACFO3E_16365</name>
</gene>
<dbReference type="Gene3D" id="2.40.160.20">
    <property type="match status" value="1"/>
</dbReference>
<evidence type="ECO:0000313" key="2">
    <source>
        <dbReference type="Proteomes" id="UP001595957"/>
    </source>
</evidence>
<dbReference type="Pfam" id="PF11578">
    <property type="entry name" value="DUF3237"/>
    <property type="match status" value="1"/>
</dbReference>
<dbReference type="EMBL" id="JBHSFZ010000058">
    <property type="protein sequence ID" value="MFC4595735.1"/>
    <property type="molecule type" value="Genomic_DNA"/>
</dbReference>
<keyword evidence="2" id="KW-1185">Reference proteome</keyword>
<dbReference type="RefSeq" id="WP_380806293.1">
    <property type="nucleotide sequence ID" value="NZ_JBHSFZ010000058.1"/>
</dbReference>
<accession>A0ABV9F3Z3</accession>
<evidence type="ECO:0000313" key="1">
    <source>
        <dbReference type="EMBL" id="MFC4595735.1"/>
    </source>
</evidence>
<comment type="caution">
    <text evidence="1">The sequence shown here is derived from an EMBL/GenBank/DDBJ whole genome shotgun (WGS) entry which is preliminary data.</text>
</comment>
<name>A0ABV9F3Z3_9SPHN</name>
<protein>
    <submittedName>
        <fullName evidence="1">DUF3237 family protein</fullName>
    </submittedName>
</protein>
<dbReference type="Proteomes" id="UP001595957">
    <property type="component" value="Unassembled WGS sequence"/>
</dbReference>
<reference evidence="2" key="1">
    <citation type="journal article" date="2019" name="Int. J. Syst. Evol. Microbiol.">
        <title>The Global Catalogue of Microorganisms (GCM) 10K type strain sequencing project: providing services to taxonomists for standard genome sequencing and annotation.</title>
        <authorList>
            <consortium name="The Broad Institute Genomics Platform"/>
            <consortium name="The Broad Institute Genome Sequencing Center for Infectious Disease"/>
            <person name="Wu L."/>
            <person name="Ma J."/>
        </authorList>
    </citation>
    <scope>NUCLEOTIDE SEQUENCE [LARGE SCALE GENOMIC DNA]</scope>
    <source>
        <strain evidence="2">NBRC 103632</strain>
    </source>
</reference>
<proteinExistence type="predicted"/>
<sequence>MSKTLTELPVQFLFRLIGEAAVAGDQRAKVSGPMGGRYMSTSTKGGPLEGPRIKGQMLQGFAWGPHRMAEGAGYGHMHYDVKVLLLTEDGYRILMRYRGTNSPAYADGSWRTGVVFEAEKGPYEWLNALQGIGIGRKLGDAVEYMIYAVTA</sequence>